<evidence type="ECO:0000256" key="4">
    <source>
        <dbReference type="ARBA" id="ARBA00022598"/>
    </source>
</evidence>
<dbReference type="PRINTS" id="PR00985">
    <property type="entry name" value="TRNASYNTHLEU"/>
</dbReference>
<dbReference type="Pfam" id="PF08264">
    <property type="entry name" value="Anticodon_1"/>
    <property type="match status" value="1"/>
</dbReference>
<name>A0AA35XE88_GEOBA</name>
<keyword evidence="4 12" id="KW-0436">Ligase</keyword>
<organism evidence="12 13">
    <name type="scientific">Geodia barretti</name>
    <name type="common">Barrett's horny sponge</name>
    <dbReference type="NCBI Taxonomy" id="519541"/>
    <lineage>
        <taxon>Eukaryota</taxon>
        <taxon>Metazoa</taxon>
        <taxon>Porifera</taxon>
        <taxon>Demospongiae</taxon>
        <taxon>Heteroscleromorpha</taxon>
        <taxon>Tetractinellida</taxon>
        <taxon>Astrophorina</taxon>
        <taxon>Geodiidae</taxon>
        <taxon>Geodia</taxon>
    </lineage>
</organism>
<comment type="catalytic activity">
    <reaction evidence="9">
        <text>tRNA(Leu) + L-leucine + ATP = L-leucyl-tRNA(Leu) + AMP + diphosphate</text>
        <dbReference type="Rhea" id="RHEA:11688"/>
        <dbReference type="Rhea" id="RHEA-COMP:9613"/>
        <dbReference type="Rhea" id="RHEA-COMP:9622"/>
        <dbReference type="ChEBI" id="CHEBI:30616"/>
        <dbReference type="ChEBI" id="CHEBI:33019"/>
        <dbReference type="ChEBI" id="CHEBI:57427"/>
        <dbReference type="ChEBI" id="CHEBI:78442"/>
        <dbReference type="ChEBI" id="CHEBI:78494"/>
        <dbReference type="ChEBI" id="CHEBI:456215"/>
        <dbReference type="EC" id="6.1.1.4"/>
    </reaction>
</comment>
<dbReference type="GO" id="GO:0006429">
    <property type="term" value="P:leucyl-tRNA aminoacylation"/>
    <property type="evidence" value="ECO:0007669"/>
    <property type="project" value="InterPro"/>
</dbReference>
<sequence length="352" mass="39228">MQISSPQASPPLAGNEAFRNTTCPTCGGPALRETDTMDTFVDSSWYMLRYTCPKFGDGPYDPNILKQWLPVDQYTGGAEHAVMHLLYARFFIKAMRDIGLVDFDEPFLRLFNQGVILGSDHEKMSKSRGNVVNPDDVIGTMGADAVRCFLMFIGPWDQGGPWSDVGINGVARWLNRVWALVSRDPQDLESSPVDAQAVKDTLRILHQTVRKCHGDLDRFKFNTAIASLMELVNHANVDSDTWMECIEKFLLMLAPIAPHIAEELWEQTGHAYSIHQQSFPAWDESLAADETITLVVQVNGKVRDRIEVPANIDEPTAHELALASSKVQPYTEGKVVDKAIYVPGRLVNVVVV</sequence>
<evidence type="ECO:0000259" key="11">
    <source>
        <dbReference type="Pfam" id="PF08264"/>
    </source>
</evidence>
<dbReference type="EMBL" id="CASHTH010003665">
    <property type="protein sequence ID" value="CAI8047607.1"/>
    <property type="molecule type" value="Genomic_DNA"/>
</dbReference>
<comment type="caution">
    <text evidence="12">The sequence shown here is derived from an EMBL/GenBank/DDBJ whole genome shotgun (WGS) entry which is preliminary data.</text>
</comment>
<accession>A0AA35XE88</accession>
<evidence type="ECO:0000313" key="13">
    <source>
        <dbReference type="Proteomes" id="UP001174909"/>
    </source>
</evidence>
<dbReference type="AlphaFoldDB" id="A0AA35XE88"/>
<dbReference type="SUPFAM" id="SSF52374">
    <property type="entry name" value="Nucleotidylyl transferase"/>
    <property type="match status" value="1"/>
</dbReference>
<dbReference type="Pfam" id="PF00133">
    <property type="entry name" value="tRNA-synt_1"/>
    <property type="match status" value="1"/>
</dbReference>
<evidence type="ECO:0000256" key="3">
    <source>
        <dbReference type="ARBA" id="ARBA00022490"/>
    </source>
</evidence>
<dbReference type="CDD" id="cd07958">
    <property type="entry name" value="Anticodon_Ia_Leu_BEm"/>
    <property type="match status" value="1"/>
</dbReference>
<keyword evidence="7" id="KW-0648">Protein biosynthesis</keyword>
<protein>
    <recommendedName>
        <fullName evidence="2">leucine--tRNA ligase</fullName>
        <ecNumber evidence="2">6.1.1.4</ecNumber>
    </recommendedName>
</protein>
<dbReference type="GO" id="GO:0004823">
    <property type="term" value="F:leucine-tRNA ligase activity"/>
    <property type="evidence" value="ECO:0007669"/>
    <property type="project" value="UniProtKB-EC"/>
</dbReference>
<evidence type="ECO:0000313" key="12">
    <source>
        <dbReference type="EMBL" id="CAI8047607.1"/>
    </source>
</evidence>
<dbReference type="SUPFAM" id="SSF47323">
    <property type="entry name" value="Anticodon-binding domain of a subclass of class I aminoacyl-tRNA synthetases"/>
    <property type="match status" value="1"/>
</dbReference>
<dbReference type="Gene3D" id="3.40.50.620">
    <property type="entry name" value="HUPs"/>
    <property type="match status" value="1"/>
</dbReference>
<keyword evidence="3" id="KW-0963">Cytoplasm</keyword>
<evidence type="ECO:0000256" key="2">
    <source>
        <dbReference type="ARBA" id="ARBA00013164"/>
    </source>
</evidence>
<evidence type="ECO:0000256" key="9">
    <source>
        <dbReference type="ARBA" id="ARBA00047469"/>
    </source>
</evidence>
<comment type="similarity">
    <text evidence="1">Belongs to the class-I aminoacyl-tRNA synthetase family.</text>
</comment>
<reference evidence="12" key="1">
    <citation type="submission" date="2023-03" db="EMBL/GenBank/DDBJ databases">
        <authorList>
            <person name="Steffen K."/>
            <person name="Cardenas P."/>
        </authorList>
    </citation>
    <scope>NUCLEOTIDE SEQUENCE</scope>
</reference>
<dbReference type="InterPro" id="IPR013155">
    <property type="entry name" value="M/V/L/I-tRNA-synth_anticd-bd"/>
</dbReference>
<keyword evidence="5" id="KW-0547">Nucleotide-binding</keyword>
<keyword evidence="8" id="KW-0030">Aminoacyl-tRNA synthetase</keyword>
<dbReference type="InterPro" id="IPR002300">
    <property type="entry name" value="aa-tRNA-synth_Ia"/>
</dbReference>
<feature type="domain" description="Aminoacyl-tRNA synthetase class Ia" evidence="10">
    <location>
        <begin position="32"/>
        <end position="151"/>
    </location>
</feature>
<evidence type="ECO:0000259" key="10">
    <source>
        <dbReference type="Pfam" id="PF00133"/>
    </source>
</evidence>
<dbReference type="PANTHER" id="PTHR43740">
    <property type="entry name" value="LEUCYL-TRNA SYNTHETASE"/>
    <property type="match status" value="1"/>
</dbReference>
<gene>
    <name evidence="12" type="ORF">GBAR_LOCUS26322</name>
</gene>
<proteinExistence type="inferred from homology"/>
<keyword evidence="13" id="KW-1185">Reference proteome</keyword>
<dbReference type="FunFam" id="1.10.730.10:FF:000011">
    <property type="entry name" value="Leucine--tRNA ligase chloroplastic/mitochondrial"/>
    <property type="match status" value="1"/>
</dbReference>
<dbReference type="GO" id="GO:0005524">
    <property type="term" value="F:ATP binding"/>
    <property type="evidence" value="ECO:0007669"/>
    <property type="project" value="UniProtKB-KW"/>
</dbReference>
<dbReference type="GO" id="GO:0005739">
    <property type="term" value="C:mitochondrion"/>
    <property type="evidence" value="ECO:0007669"/>
    <property type="project" value="UniProtKB-ARBA"/>
</dbReference>
<evidence type="ECO:0000256" key="1">
    <source>
        <dbReference type="ARBA" id="ARBA00005594"/>
    </source>
</evidence>
<dbReference type="GO" id="GO:0005829">
    <property type="term" value="C:cytosol"/>
    <property type="evidence" value="ECO:0007669"/>
    <property type="project" value="TreeGrafter"/>
</dbReference>
<dbReference type="EC" id="6.1.1.4" evidence="2"/>
<evidence type="ECO:0000256" key="7">
    <source>
        <dbReference type="ARBA" id="ARBA00022917"/>
    </source>
</evidence>
<dbReference type="InterPro" id="IPR009080">
    <property type="entry name" value="tRNAsynth_Ia_anticodon-bd"/>
</dbReference>
<keyword evidence="6" id="KW-0067">ATP-binding</keyword>
<dbReference type="PANTHER" id="PTHR43740:SF2">
    <property type="entry name" value="LEUCINE--TRNA LIGASE, MITOCHONDRIAL"/>
    <property type="match status" value="1"/>
</dbReference>
<evidence type="ECO:0000256" key="8">
    <source>
        <dbReference type="ARBA" id="ARBA00023146"/>
    </source>
</evidence>
<dbReference type="FunFam" id="3.10.20.590:FF:000001">
    <property type="entry name" value="Leucine--tRNA ligase"/>
    <property type="match status" value="1"/>
</dbReference>
<feature type="domain" description="Methionyl/Valyl/Leucyl/Isoleucyl-tRNA synthetase anticodon-binding" evidence="11">
    <location>
        <begin position="202"/>
        <end position="314"/>
    </location>
</feature>
<dbReference type="InterPro" id="IPR002302">
    <property type="entry name" value="Leu-tRNA-ligase"/>
</dbReference>
<dbReference type="Gene3D" id="1.10.730.10">
    <property type="entry name" value="Isoleucyl-tRNA Synthetase, Domain 1"/>
    <property type="match status" value="1"/>
</dbReference>
<evidence type="ECO:0000256" key="6">
    <source>
        <dbReference type="ARBA" id="ARBA00022840"/>
    </source>
</evidence>
<dbReference type="InterPro" id="IPR014729">
    <property type="entry name" value="Rossmann-like_a/b/a_fold"/>
</dbReference>
<evidence type="ECO:0000256" key="5">
    <source>
        <dbReference type="ARBA" id="ARBA00022741"/>
    </source>
</evidence>
<dbReference type="Proteomes" id="UP001174909">
    <property type="component" value="Unassembled WGS sequence"/>
</dbReference>